<dbReference type="EMBL" id="WHWB01033789">
    <property type="protein sequence ID" value="KAJ7416925.1"/>
    <property type="molecule type" value="Genomic_DNA"/>
</dbReference>
<keyword evidence="2" id="KW-1185">Reference proteome</keyword>
<organism evidence="1 2">
    <name type="scientific">Willisornis vidua</name>
    <name type="common">Xingu scale-backed antbird</name>
    <dbReference type="NCBI Taxonomy" id="1566151"/>
    <lineage>
        <taxon>Eukaryota</taxon>
        <taxon>Metazoa</taxon>
        <taxon>Chordata</taxon>
        <taxon>Craniata</taxon>
        <taxon>Vertebrata</taxon>
        <taxon>Euteleostomi</taxon>
        <taxon>Archelosauria</taxon>
        <taxon>Archosauria</taxon>
        <taxon>Dinosauria</taxon>
        <taxon>Saurischia</taxon>
        <taxon>Theropoda</taxon>
        <taxon>Coelurosauria</taxon>
        <taxon>Aves</taxon>
        <taxon>Neognathae</taxon>
        <taxon>Neoaves</taxon>
        <taxon>Telluraves</taxon>
        <taxon>Australaves</taxon>
        <taxon>Passeriformes</taxon>
        <taxon>Thamnophilidae</taxon>
        <taxon>Willisornis</taxon>
    </lineage>
</organism>
<reference evidence="1" key="1">
    <citation type="submission" date="2019-10" db="EMBL/GenBank/DDBJ databases">
        <authorList>
            <person name="Soares A.E.R."/>
            <person name="Aleixo A."/>
            <person name="Schneider P."/>
            <person name="Miyaki C.Y."/>
            <person name="Schneider M.P."/>
            <person name="Mello C."/>
            <person name="Vasconcelos A.T.R."/>
        </authorList>
    </citation>
    <scope>NUCLEOTIDE SEQUENCE</scope>
    <source>
        <tissue evidence="1">Muscle</tissue>
    </source>
</reference>
<evidence type="ECO:0000313" key="1">
    <source>
        <dbReference type="EMBL" id="KAJ7416925.1"/>
    </source>
</evidence>
<dbReference type="Proteomes" id="UP001145742">
    <property type="component" value="Unassembled WGS sequence"/>
</dbReference>
<sequence length="232" mass="26553">MFTVSIITRDGKIAFQHVINNVIAVKIMSSTSDEMIFFGASKGRAWQSGEVPEDWKKTNVIPDFKNIKSEDEENYWSVGLIFIPGKVMKQLILETNSKHMEDKKVIRSSQHRLIKGKSCLTNLIAFSEGTNGWIDEEKAVNIAYLSFREVFPTVSHIILISKLRKFTPDEWIMRWIGNGLKSRSLTVLISDTGLVVNLSIALSPKIQYWAKYSLNDLSMTWMKGQMPRQQIH</sequence>
<evidence type="ECO:0000313" key="2">
    <source>
        <dbReference type="Proteomes" id="UP001145742"/>
    </source>
</evidence>
<proteinExistence type="predicted"/>
<comment type="caution">
    <text evidence="1">The sequence shown here is derived from an EMBL/GenBank/DDBJ whole genome shotgun (WGS) entry which is preliminary data.</text>
</comment>
<protein>
    <submittedName>
        <fullName evidence="1">RNA-directed DNA polymerase from mobile element jockey-like protein</fullName>
    </submittedName>
</protein>
<dbReference type="PANTHER" id="PTHR33332">
    <property type="entry name" value="REVERSE TRANSCRIPTASE DOMAIN-CONTAINING PROTEIN"/>
    <property type="match status" value="1"/>
</dbReference>
<name>A0ABQ9D8E0_9PASS</name>
<gene>
    <name evidence="1" type="ORF">WISP_67718</name>
</gene>
<accession>A0ABQ9D8E0</accession>